<dbReference type="Proteomes" id="UP001170379">
    <property type="component" value="Unassembled WGS sequence"/>
</dbReference>
<accession>A0ABT7C9I9</accession>
<proteinExistence type="predicted"/>
<evidence type="ECO:0000313" key="2">
    <source>
        <dbReference type="Proteomes" id="UP001170379"/>
    </source>
</evidence>
<evidence type="ECO:0000313" key="1">
    <source>
        <dbReference type="EMBL" id="MDJ1371760.1"/>
    </source>
</evidence>
<dbReference type="RefSeq" id="WP_026937893.1">
    <property type="nucleotide sequence ID" value="NZ_CP028426.1"/>
</dbReference>
<organism evidence="1 2">
    <name type="scientific">Gulosibacter molinativorax</name>
    <dbReference type="NCBI Taxonomy" id="256821"/>
    <lineage>
        <taxon>Bacteria</taxon>
        <taxon>Bacillati</taxon>
        <taxon>Actinomycetota</taxon>
        <taxon>Actinomycetes</taxon>
        <taxon>Micrococcales</taxon>
        <taxon>Microbacteriaceae</taxon>
        <taxon>Gulosibacter</taxon>
    </lineage>
</organism>
<gene>
    <name evidence="1" type="ORF">C7K25_10340</name>
</gene>
<name>A0ABT7C9I9_9MICO</name>
<sequence length="85" mass="9570">MSELSIFQDQQLAATSIVPAAAVREIYRVRDAYQADLDKALREIRAGGSLQDMERWTRVARQFVELIISLNMAAERLVETGDGDE</sequence>
<comment type="caution">
    <text evidence="1">The sequence shown here is derived from an EMBL/GenBank/DDBJ whole genome shotgun (WGS) entry which is preliminary data.</text>
</comment>
<dbReference type="EMBL" id="PXVD01000016">
    <property type="protein sequence ID" value="MDJ1371760.1"/>
    <property type="molecule type" value="Genomic_DNA"/>
</dbReference>
<keyword evidence="2" id="KW-1185">Reference proteome</keyword>
<protein>
    <submittedName>
        <fullName evidence="1">Uncharacterized protein</fullName>
    </submittedName>
</protein>
<reference evidence="1" key="2">
    <citation type="journal article" date="2022" name="Sci. Rep.">
        <title>In silico prediction of the enzymes involved in the degradation of the herbicide molinate by Gulosibacter molinativorax ON4T.</title>
        <authorList>
            <person name="Lopes A.R."/>
            <person name="Bunin E."/>
            <person name="Viana A.T."/>
            <person name="Froufe H."/>
            <person name="Munoz-Merida A."/>
            <person name="Pinho D."/>
            <person name="Figueiredo J."/>
            <person name="Barroso C."/>
            <person name="Vaz-Moreira I."/>
            <person name="Bellanger X."/>
            <person name="Egas C."/>
            <person name="Nunes O.C."/>
        </authorList>
    </citation>
    <scope>NUCLEOTIDE SEQUENCE</scope>
    <source>
        <strain evidence="1">ON4</strain>
    </source>
</reference>
<reference evidence="1" key="1">
    <citation type="submission" date="2018-03" db="EMBL/GenBank/DDBJ databases">
        <authorList>
            <person name="Nunes O.C."/>
            <person name="Lopes A.R."/>
            <person name="Froufe H."/>
            <person name="Munoz-Merida A."/>
            <person name="Barroso C."/>
            <person name="Egas C."/>
        </authorList>
    </citation>
    <scope>NUCLEOTIDE SEQUENCE</scope>
    <source>
        <strain evidence="1">ON4</strain>
    </source>
</reference>